<protein>
    <submittedName>
        <fullName evidence="1">Uncharacterized protein</fullName>
    </submittedName>
</protein>
<gene>
    <name evidence="1" type="ORF">CJN711_LOCUS36855</name>
</gene>
<dbReference type="AlphaFoldDB" id="A0A816BYJ2"/>
<organism evidence="1 2">
    <name type="scientific">Rotaria magnacalcarata</name>
    <dbReference type="NCBI Taxonomy" id="392030"/>
    <lineage>
        <taxon>Eukaryota</taxon>
        <taxon>Metazoa</taxon>
        <taxon>Spiralia</taxon>
        <taxon>Gnathifera</taxon>
        <taxon>Rotifera</taxon>
        <taxon>Eurotatoria</taxon>
        <taxon>Bdelloidea</taxon>
        <taxon>Philodinida</taxon>
        <taxon>Philodinidae</taxon>
        <taxon>Rotaria</taxon>
    </lineage>
</organism>
<accession>A0A816BYJ2</accession>
<evidence type="ECO:0000313" key="1">
    <source>
        <dbReference type="EMBL" id="CAF1613609.1"/>
    </source>
</evidence>
<dbReference type="EMBL" id="CAJNOV010017872">
    <property type="protein sequence ID" value="CAF1613609.1"/>
    <property type="molecule type" value="Genomic_DNA"/>
</dbReference>
<name>A0A816BYJ2_9BILA</name>
<sequence>MVVTKSFRQKKTSKRYPDTEKNLRFFGTLRPLSLFQELESFRFTIFRSDLKINLNTTKNNAGTKNILYTSEKFDYEVRGDICNRQKLLLQKHAPFGA</sequence>
<dbReference type="Proteomes" id="UP000663855">
    <property type="component" value="Unassembled WGS sequence"/>
</dbReference>
<proteinExistence type="predicted"/>
<comment type="caution">
    <text evidence="1">The sequence shown here is derived from an EMBL/GenBank/DDBJ whole genome shotgun (WGS) entry which is preliminary data.</text>
</comment>
<reference evidence="1" key="1">
    <citation type="submission" date="2021-02" db="EMBL/GenBank/DDBJ databases">
        <authorList>
            <person name="Nowell W R."/>
        </authorList>
    </citation>
    <scope>NUCLEOTIDE SEQUENCE</scope>
</reference>
<evidence type="ECO:0000313" key="2">
    <source>
        <dbReference type="Proteomes" id="UP000663855"/>
    </source>
</evidence>